<name>A0A2P5C821_TREOI</name>
<reference evidence="2" key="1">
    <citation type="submission" date="2016-06" db="EMBL/GenBank/DDBJ databases">
        <title>Parallel loss of symbiosis genes in relatives of nitrogen-fixing non-legume Parasponia.</title>
        <authorList>
            <person name="Van Velzen R."/>
            <person name="Holmer R."/>
            <person name="Bu F."/>
            <person name="Rutten L."/>
            <person name="Van Zeijl A."/>
            <person name="Liu W."/>
            <person name="Santuari L."/>
            <person name="Cao Q."/>
            <person name="Sharma T."/>
            <person name="Shen D."/>
            <person name="Roswanjaya Y."/>
            <person name="Wardhani T."/>
            <person name="Kalhor M.S."/>
            <person name="Jansen J."/>
            <person name="Van den Hoogen J."/>
            <person name="Gungor B."/>
            <person name="Hartog M."/>
            <person name="Hontelez J."/>
            <person name="Verver J."/>
            <person name="Yang W.-C."/>
            <person name="Schijlen E."/>
            <person name="Repin R."/>
            <person name="Schilthuizen M."/>
            <person name="Schranz E."/>
            <person name="Heidstra R."/>
            <person name="Miyata K."/>
            <person name="Fedorova E."/>
            <person name="Kohlen W."/>
            <person name="Bisseling T."/>
            <person name="Smit S."/>
            <person name="Geurts R."/>
        </authorList>
    </citation>
    <scope>NUCLEOTIDE SEQUENCE [LARGE SCALE GENOMIC DNA]</scope>
    <source>
        <strain evidence="2">cv. RG33-2</strain>
    </source>
</reference>
<evidence type="ECO:0000313" key="2">
    <source>
        <dbReference type="Proteomes" id="UP000237000"/>
    </source>
</evidence>
<evidence type="ECO:0000313" key="1">
    <source>
        <dbReference type="EMBL" id="PON57144.1"/>
    </source>
</evidence>
<proteinExistence type="predicted"/>
<protein>
    <submittedName>
        <fullName evidence="1">Uncharacterized protein</fullName>
    </submittedName>
</protein>
<dbReference type="AlphaFoldDB" id="A0A2P5C821"/>
<comment type="caution">
    <text evidence="1">The sequence shown here is derived from an EMBL/GenBank/DDBJ whole genome shotgun (WGS) entry which is preliminary data.</text>
</comment>
<organism evidence="1 2">
    <name type="scientific">Trema orientale</name>
    <name type="common">Charcoal tree</name>
    <name type="synonym">Celtis orientalis</name>
    <dbReference type="NCBI Taxonomy" id="63057"/>
    <lineage>
        <taxon>Eukaryota</taxon>
        <taxon>Viridiplantae</taxon>
        <taxon>Streptophyta</taxon>
        <taxon>Embryophyta</taxon>
        <taxon>Tracheophyta</taxon>
        <taxon>Spermatophyta</taxon>
        <taxon>Magnoliopsida</taxon>
        <taxon>eudicotyledons</taxon>
        <taxon>Gunneridae</taxon>
        <taxon>Pentapetalae</taxon>
        <taxon>rosids</taxon>
        <taxon>fabids</taxon>
        <taxon>Rosales</taxon>
        <taxon>Cannabaceae</taxon>
        <taxon>Trema</taxon>
    </lineage>
</organism>
<dbReference type="OrthoDB" id="10516380at2759"/>
<dbReference type="InParanoid" id="A0A2P5C821"/>
<dbReference type="EMBL" id="JXTC01000400">
    <property type="protein sequence ID" value="PON57144.1"/>
    <property type="molecule type" value="Genomic_DNA"/>
</dbReference>
<dbReference type="Proteomes" id="UP000237000">
    <property type="component" value="Unassembled WGS sequence"/>
</dbReference>
<sequence length="95" mass="10890">MMQCPKRVERKRKQINWGQSNNWWKPCKRRGVPTAKWDILLVAFSLAEPISTLSLFAPPSSIVSYSVPIFAFPLPQQCIGLWFCGGDCVFCKVRE</sequence>
<gene>
    <name evidence="1" type="ORF">TorRG33x02_294580</name>
</gene>
<keyword evidence="2" id="KW-1185">Reference proteome</keyword>
<accession>A0A2P5C821</accession>